<dbReference type="RefSeq" id="WP_173145743.1">
    <property type="nucleotide sequence ID" value="NZ_CP053985.1"/>
</dbReference>
<gene>
    <name evidence="2" type="ORF">FOC84_18740</name>
</gene>
<feature type="domain" description="VOC" evidence="1">
    <location>
        <begin position="8"/>
        <end position="137"/>
    </location>
</feature>
<dbReference type="EMBL" id="CP053985">
    <property type="protein sequence ID" value="QKH36865.1"/>
    <property type="molecule type" value="Genomic_DNA"/>
</dbReference>
<evidence type="ECO:0000313" key="2">
    <source>
        <dbReference type="EMBL" id="QKH36865.1"/>
    </source>
</evidence>
<organism evidence="2 3">
    <name type="scientific">Achromobacter pestifer</name>
    <dbReference type="NCBI Taxonomy" id="1353889"/>
    <lineage>
        <taxon>Bacteria</taxon>
        <taxon>Pseudomonadati</taxon>
        <taxon>Pseudomonadota</taxon>
        <taxon>Betaproteobacteria</taxon>
        <taxon>Burkholderiales</taxon>
        <taxon>Alcaligenaceae</taxon>
        <taxon>Achromobacter</taxon>
    </lineage>
</organism>
<dbReference type="PANTHER" id="PTHR36110:SF2">
    <property type="entry name" value="RING-CLEAVING DIOXYGENASE MHQE-RELATED"/>
    <property type="match status" value="1"/>
</dbReference>
<dbReference type="InterPro" id="IPR029068">
    <property type="entry name" value="Glyas_Bleomycin-R_OHBP_Dase"/>
</dbReference>
<dbReference type="InterPro" id="IPR037523">
    <property type="entry name" value="VOC_core"/>
</dbReference>
<dbReference type="AlphaFoldDB" id="A0A7D4DYT7"/>
<protein>
    <submittedName>
        <fullName evidence="2">VOC family protein</fullName>
    </submittedName>
</protein>
<evidence type="ECO:0000313" key="3">
    <source>
        <dbReference type="Proteomes" id="UP000500970"/>
    </source>
</evidence>
<dbReference type="PROSITE" id="PS51819">
    <property type="entry name" value="VOC"/>
    <property type="match status" value="2"/>
</dbReference>
<sequence>MRDEQILGLHHITLCTRSAQEDVDFFVKVLGQRFIKRTLFFDGRIPIYHLYFSDEAGTPGTVMTTFPMLRTGLLGRKGSGQFTAIAYSIPAGSLDFWREHLGRSKVQVAGESERFGEKYIRFVHAGIDFELVEDPTDLRPVWKSEYVPRQYAVRGFHNWTAAVRELEGMEDFLKAAWKFRLTRSDGKFKRYEAVDGGPGKRIDIAHEPDMRQGTWTLGQGIVHHGAFDVADYDAQASVKFDIEGMGYTDFSDRKNRGYFESVYVRTPGGVMFEATKSLGFKMDEDEDSLGSELMIAPELAARYSRDEVLALMQRDDPIHI</sequence>
<dbReference type="Gene3D" id="3.10.180.10">
    <property type="entry name" value="2,3-Dihydroxybiphenyl 1,2-Dioxygenase, domain 1"/>
    <property type="match status" value="2"/>
</dbReference>
<dbReference type="Proteomes" id="UP000500970">
    <property type="component" value="Chromosome"/>
</dbReference>
<dbReference type="InterPro" id="IPR052537">
    <property type="entry name" value="Extradiol_RC_dioxygenase"/>
</dbReference>
<dbReference type="PANTHER" id="PTHR36110">
    <property type="entry name" value="RING-CLEAVING DIOXYGENASE MHQE-RELATED"/>
    <property type="match status" value="1"/>
</dbReference>
<proteinExistence type="predicted"/>
<keyword evidence="3" id="KW-1185">Reference proteome</keyword>
<dbReference type="KEGG" id="apes:FOC84_18740"/>
<name>A0A7D4DYT7_9BURK</name>
<dbReference type="SUPFAM" id="SSF54593">
    <property type="entry name" value="Glyoxalase/Bleomycin resistance protein/Dihydroxybiphenyl dioxygenase"/>
    <property type="match status" value="1"/>
</dbReference>
<evidence type="ECO:0000259" key="1">
    <source>
        <dbReference type="PROSITE" id="PS51819"/>
    </source>
</evidence>
<accession>A0A7D4DYT7</accession>
<feature type="domain" description="VOC" evidence="1">
    <location>
        <begin position="155"/>
        <end position="277"/>
    </location>
</feature>
<reference evidence="2 3" key="1">
    <citation type="submission" date="2020-05" db="EMBL/GenBank/DDBJ databases">
        <title>FDA dAtabase for Regulatory Grade micrObial Sequences (FDA-ARGOS): Supporting development and validation of Infectious Disease Dx tests.</title>
        <authorList>
            <person name="Sproer C."/>
            <person name="Gronow S."/>
            <person name="Severitt S."/>
            <person name="Schroder I."/>
            <person name="Tallon L."/>
            <person name="Sadzewicz L."/>
            <person name="Zhao X."/>
            <person name="Vavikolanu K."/>
            <person name="Mehta A."/>
            <person name="Aluvathingal J."/>
            <person name="Nadendla S."/>
            <person name="Myers T."/>
            <person name="Yan Y."/>
            <person name="Sichtig H."/>
        </authorList>
    </citation>
    <scope>NUCLEOTIDE SEQUENCE [LARGE SCALE GENOMIC DNA]</scope>
    <source>
        <strain evidence="2 3">FDAARGOS_790</strain>
    </source>
</reference>